<keyword evidence="1" id="KW-0472">Membrane</keyword>
<sequence length="235" mass="25337">MELNDALRVALAPSKVWAALHDLALLRASVEHCEALTRLSQDDYTLVLTVPLGPLRARYEVRVHLQPTSGGRPRRSLVFIARTEGGGLLRGQLDVRLSGHRVADGLVTRIHYTIRATAAGPLAELPPRQVEQGLRRLADDFFSEFAASLLAKFGLAPNLATAEPRHRHVFLRPDGLSAALRRARERSAFGGALAGRAGGAMPDGRASGMAVPAWVWLTVVALVVVGLGVARWLGM</sequence>
<keyword evidence="1" id="KW-1133">Transmembrane helix</keyword>
<accession>A0A2A7S0K0</accession>
<dbReference type="RefSeq" id="WP_098153640.1">
    <property type="nucleotide sequence ID" value="NZ_CADEQB010000006.1"/>
</dbReference>
<evidence type="ECO:0000256" key="1">
    <source>
        <dbReference type="SAM" id="Phobius"/>
    </source>
</evidence>
<dbReference type="PANTHER" id="PTHR38588:SF1">
    <property type="entry name" value="BLL0334 PROTEIN"/>
    <property type="match status" value="1"/>
</dbReference>
<reference evidence="3" key="1">
    <citation type="submission" date="2017-09" db="EMBL/GenBank/DDBJ databases">
        <title>FDA dAtabase for Regulatory Grade micrObial Sequences (FDA-ARGOS): Supporting development and validation of Infectious Disease Dx tests.</title>
        <authorList>
            <person name="Minogue T."/>
            <person name="Wolcott M."/>
            <person name="Wasieloski L."/>
            <person name="Aguilar W."/>
            <person name="Moore D."/>
            <person name="Tallon L."/>
            <person name="Sadzewicz L."/>
            <person name="Ott S."/>
            <person name="Zhao X."/>
            <person name="Nagaraj S."/>
            <person name="Vavikolanu K."/>
            <person name="Aluvathingal J."/>
            <person name="Nadendla S."/>
            <person name="Sichtig H."/>
        </authorList>
    </citation>
    <scope>NUCLEOTIDE SEQUENCE [LARGE SCALE GENOMIC DNA]</scope>
    <source>
        <strain evidence="3">FDAARGOS_390</strain>
    </source>
</reference>
<evidence type="ECO:0000313" key="2">
    <source>
        <dbReference type="EMBL" id="PEH37066.1"/>
    </source>
</evidence>
<dbReference type="EMBL" id="PDDY01000004">
    <property type="protein sequence ID" value="PEH37066.1"/>
    <property type="molecule type" value="Genomic_DNA"/>
</dbReference>
<dbReference type="InterPro" id="IPR023393">
    <property type="entry name" value="START-like_dom_sf"/>
</dbReference>
<comment type="caution">
    <text evidence="2">The sequence shown here is derived from an EMBL/GenBank/DDBJ whole genome shotgun (WGS) entry which is preliminary data.</text>
</comment>
<dbReference type="InterPro" id="IPR010419">
    <property type="entry name" value="CO_DH_gsu"/>
</dbReference>
<keyword evidence="1" id="KW-0812">Transmembrane</keyword>
<dbReference type="SUPFAM" id="SSF55961">
    <property type="entry name" value="Bet v1-like"/>
    <property type="match status" value="1"/>
</dbReference>
<gene>
    <name evidence="2" type="ORF">CRM94_21085</name>
</gene>
<feature type="transmembrane region" description="Helical" evidence="1">
    <location>
        <begin position="213"/>
        <end position="233"/>
    </location>
</feature>
<dbReference type="PANTHER" id="PTHR38588">
    <property type="entry name" value="BLL0334 PROTEIN"/>
    <property type="match status" value="1"/>
</dbReference>
<dbReference type="AlphaFoldDB" id="A0A2A7S0K0"/>
<proteinExistence type="predicted"/>
<name>A0A2A7S0K0_BURGA</name>
<organism evidence="2 3">
    <name type="scientific">Burkholderia gladioli</name>
    <name type="common">Pseudomonas marginata</name>
    <name type="synonym">Phytomonas marginata</name>
    <dbReference type="NCBI Taxonomy" id="28095"/>
    <lineage>
        <taxon>Bacteria</taxon>
        <taxon>Pseudomonadati</taxon>
        <taxon>Pseudomonadota</taxon>
        <taxon>Betaproteobacteria</taxon>
        <taxon>Burkholderiales</taxon>
        <taxon>Burkholderiaceae</taxon>
        <taxon>Burkholderia</taxon>
    </lineage>
</organism>
<dbReference type="Pfam" id="PF06240">
    <property type="entry name" value="COXG"/>
    <property type="match status" value="1"/>
</dbReference>
<protein>
    <submittedName>
        <fullName evidence="2">Carbon monoxide dehydrogenase</fullName>
    </submittedName>
</protein>
<dbReference type="Proteomes" id="UP000220629">
    <property type="component" value="Unassembled WGS sequence"/>
</dbReference>
<dbReference type="Gene3D" id="3.30.530.20">
    <property type="match status" value="1"/>
</dbReference>
<evidence type="ECO:0000313" key="3">
    <source>
        <dbReference type="Proteomes" id="UP000220629"/>
    </source>
</evidence>